<dbReference type="EMBL" id="LFVU01000027">
    <property type="protein sequence ID" value="KMT21341.1"/>
    <property type="molecule type" value="Genomic_DNA"/>
</dbReference>
<dbReference type="RefSeq" id="WP_048570784.1">
    <property type="nucleotide sequence ID" value="NZ_LFVU01000027.1"/>
</dbReference>
<protein>
    <submittedName>
        <fullName evidence="2">Stage III sporulation protein AC</fullName>
    </submittedName>
</protein>
<sequence>MDVTLIFKIATIGVVVAVLDRLLDSMGKREQGSMLTVAGLLTVLLLVLGLITQLFSSIKSMFQF</sequence>
<dbReference type="STRING" id="1121307.CLCY_2c01010"/>
<keyword evidence="1" id="KW-0812">Transmembrane</keyword>
<comment type="caution">
    <text evidence="2">The sequence shown here is derived from an EMBL/GenBank/DDBJ whole genome shotgun (WGS) entry which is preliminary data.</text>
</comment>
<dbReference type="Pfam" id="PF06686">
    <property type="entry name" value="SpoIIIAC"/>
    <property type="match status" value="1"/>
</dbReference>
<dbReference type="InterPro" id="IPR025664">
    <property type="entry name" value="Spore_III_AC/AD"/>
</dbReference>
<feature type="transmembrane region" description="Helical" evidence="1">
    <location>
        <begin position="6"/>
        <end position="23"/>
    </location>
</feature>
<accession>A0A0J8G0L7</accession>
<dbReference type="Proteomes" id="UP000036756">
    <property type="component" value="Unassembled WGS sequence"/>
</dbReference>
<dbReference type="InterPro" id="IPR009570">
    <property type="entry name" value="Spore_III_AC"/>
</dbReference>
<name>A0A0J8G0L7_CLOCY</name>
<keyword evidence="1" id="KW-0472">Membrane</keyword>
<dbReference type="NCBIfam" id="TIGR02848">
    <property type="entry name" value="spore_III_AC"/>
    <property type="match status" value="1"/>
</dbReference>
<organism evidence="2 3">
    <name type="scientific">Clostridium cylindrosporum DSM 605</name>
    <dbReference type="NCBI Taxonomy" id="1121307"/>
    <lineage>
        <taxon>Bacteria</taxon>
        <taxon>Bacillati</taxon>
        <taxon>Bacillota</taxon>
        <taxon>Clostridia</taxon>
        <taxon>Eubacteriales</taxon>
        <taxon>Clostridiaceae</taxon>
        <taxon>Clostridium</taxon>
    </lineage>
</organism>
<dbReference type="PATRIC" id="fig|1121307.3.peg.958"/>
<proteinExistence type="predicted"/>
<keyword evidence="1" id="KW-1133">Transmembrane helix</keyword>
<dbReference type="AlphaFoldDB" id="A0A0J8G0L7"/>
<reference evidence="2 3" key="1">
    <citation type="submission" date="2015-06" db="EMBL/GenBank/DDBJ databases">
        <title>Draft genome sequence of the purine-degrading Clostridium cylindrosporum HC-1 (DSM 605).</title>
        <authorList>
            <person name="Poehlein A."/>
            <person name="Schiel-Bengelsdorf B."/>
            <person name="Bengelsdorf F."/>
            <person name="Daniel R."/>
            <person name="Duerre P."/>
        </authorList>
    </citation>
    <scope>NUCLEOTIDE SEQUENCE [LARGE SCALE GENOMIC DNA]</scope>
    <source>
        <strain evidence="2 3">DSM 605</strain>
    </source>
</reference>
<evidence type="ECO:0000313" key="3">
    <source>
        <dbReference type="Proteomes" id="UP000036756"/>
    </source>
</evidence>
<keyword evidence="3" id="KW-1185">Reference proteome</keyword>
<evidence type="ECO:0000313" key="2">
    <source>
        <dbReference type="EMBL" id="KMT21341.1"/>
    </source>
</evidence>
<feature type="transmembrane region" description="Helical" evidence="1">
    <location>
        <begin position="35"/>
        <end position="55"/>
    </location>
</feature>
<gene>
    <name evidence="2" type="primary">spoIIIAC</name>
    <name evidence="2" type="ORF">CLCY_2c01010</name>
</gene>
<evidence type="ECO:0000256" key="1">
    <source>
        <dbReference type="SAM" id="Phobius"/>
    </source>
</evidence>
<dbReference type="OrthoDB" id="9800383at2"/>